<proteinExistence type="inferred from homology"/>
<comment type="caution">
    <text evidence="5">The sequence shown here is derived from an EMBL/GenBank/DDBJ whole genome shotgun (WGS) entry which is preliminary data.</text>
</comment>
<keyword evidence="3" id="KW-0238">DNA-binding</keyword>
<dbReference type="InterPro" id="IPR003115">
    <property type="entry name" value="ParB_N"/>
</dbReference>
<dbReference type="NCBIfam" id="TIGR00180">
    <property type="entry name" value="parB_part"/>
    <property type="match status" value="1"/>
</dbReference>
<dbReference type="Pfam" id="PF17762">
    <property type="entry name" value="HTH_ParB"/>
    <property type="match status" value="1"/>
</dbReference>
<dbReference type="Gene3D" id="3.90.1530.30">
    <property type="match status" value="1"/>
</dbReference>
<dbReference type="GO" id="GO:0003677">
    <property type="term" value="F:DNA binding"/>
    <property type="evidence" value="ECO:0007669"/>
    <property type="project" value="UniProtKB-KW"/>
</dbReference>
<dbReference type="GO" id="GO:0045881">
    <property type="term" value="P:positive regulation of sporulation resulting in formation of a cellular spore"/>
    <property type="evidence" value="ECO:0007669"/>
    <property type="project" value="TreeGrafter"/>
</dbReference>
<evidence type="ECO:0000313" key="5">
    <source>
        <dbReference type="EMBL" id="PJF48994.1"/>
    </source>
</evidence>
<dbReference type="AlphaFoldDB" id="A0A2M8QGU9"/>
<dbReference type="SUPFAM" id="SSF109709">
    <property type="entry name" value="KorB DNA-binding domain-like"/>
    <property type="match status" value="1"/>
</dbReference>
<evidence type="ECO:0000313" key="6">
    <source>
        <dbReference type="Proteomes" id="UP000230790"/>
    </source>
</evidence>
<gene>
    <name evidence="5" type="ORF">CUN48_00590</name>
</gene>
<evidence type="ECO:0000256" key="2">
    <source>
        <dbReference type="ARBA" id="ARBA00022829"/>
    </source>
</evidence>
<dbReference type="Gene3D" id="1.10.10.2830">
    <property type="match status" value="1"/>
</dbReference>
<dbReference type="InterPro" id="IPR004437">
    <property type="entry name" value="ParB/RepB/Spo0J"/>
</dbReference>
<dbReference type="InterPro" id="IPR057240">
    <property type="entry name" value="ParB_dimer_C"/>
</dbReference>
<dbReference type="GO" id="GO:0005694">
    <property type="term" value="C:chromosome"/>
    <property type="evidence" value="ECO:0007669"/>
    <property type="project" value="TreeGrafter"/>
</dbReference>
<sequence>MAPKTGLGRGLDALIPGASEAEAGRSGVIEIAVTEIRANPRQPRMVRGQEALQLEELAASIREHGVIQPLIVTRTQGPGAPYTLIAGERRWRAAQLAGLTHVPVVLKDATPQEMLEIALIENIQRNDLSPLEEAAAFQQLINEFGLTPDMVAERVGKSRVAIYNTLRLLKLPGQAQAALMQGDITEGHARALLGLSSAVDQLIALDEIKKHGLNVRQTEELIRRMNSPKTTSKKAARDREWQGAKEYESRLRDVLGTKVSLVRGRKGGRIVIEFYSDEELEAIFEKIVGSSD</sequence>
<dbReference type="CDD" id="cd16393">
    <property type="entry name" value="SPO0J_N"/>
    <property type="match status" value="1"/>
</dbReference>
<reference evidence="5 6" key="1">
    <citation type="submission" date="2017-11" db="EMBL/GenBank/DDBJ databases">
        <title>Evolution of Phototrophy in the Chloroflexi Phylum Driven by Horizontal Gene Transfer.</title>
        <authorList>
            <person name="Ward L.M."/>
            <person name="Hemp J."/>
            <person name="Shih P.M."/>
            <person name="Mcglynn S.E."/>
            <person name="Fischer W."/>
        </authorList>
    </citation>
    <scope>NUCLEOTIDE SEQUENCE [LARGE SCALE GENOMIC DNA]</scope>
    <source>
        <strain evidence="5">JP3_7</strain>
    </source>
</reference>
<dbReference type="PANTHER" id="PTHR33375">
    <property type="entry name" value="CHROMOSOME-PARTITIONING PROTEIN PARB-RELATED"/>
    <property type="match status" value="1"/>
</dbReference>
<name>A0A2M8QGU9_9CHLR</name>
<protein>
    <submittedName>
        <fullName evidence="5">Stage 0 sporulation protein J</fullName>
    </submittedName>
</protein>
<evidence type="ECO:0000259" key="4">
    <source>
        <dbReference type="SMART" id="SM00470"/>
    </source>
</evidence>
<dbReference type="Pfam" id="PF23552">
    <property type="entry name" value="ParB_C"/>
    <property type="match status" value="1"/>
</dbReference>
<dbReference type="FunFam" id="3.90.1530.30:FF:000001">
    <property type="entry name" value="Chromosome partitioning protein ParB"/>
    <property type="match status" value="1"/>
</dbReference>
<dbReference type="FunFam" id="1.10.10.2830:FF:000001">
    <property type="entry name" value="Chromosome partitioning protein ParB"/>
    <property type="match status" value="1"/>
</dbReference>
<dbReference type="EMBL" id="PGTN01000002">
    <property type="protein sequence ID" value="PJF48994.1"/>
    <property type="molecule type" value="Genomic_DNA"/>
</dbReference>
<dbReference type="PANTHER" id="PTHR33375:SF1">
    <property type="entry name" value="CHROMOSOME-PARTITIONING PROTEIN PARB-RELATED"/>
    <property type="match status" value="1"/>
</dbReference>
<accession>A0A2M8QGU9</accession>
<dbReference type="InterPro" id="IPR041468">
    <property type="entry name" value="HTH_ParB/Spo0J"/>
</dbReference>
<dbReference type="Proteomes" id="UP000230790">
    <property type="component" value="Unassembled WGS sequence"/>
</dbReference>
<dbReference type="Pfam" id="PF02195">
    <property type="entry name" value="ParB_N"/>
    <property type="match status" value="1"/>
</dbReference>
<dbReference type="InterPro" id="IPR050336">
    <property type="entry name" value="Chromosome_partition/occlusion"/>
</dbReference>
<feature type="domain" description="ParB-like N-terminal" evidence="4">
    <location>
        <begin position="29"/>
        <end position="123"/>
    </location>
</feature>
<keyword evidence="2" id="KW-0159">Chromosome partition</keyword>
<dbReference type="SUPFAM" id="SSF110849">
    <property type="entry name" value="ParB/Sulfiredoxin"/>
    <property type="match status" value="1"/>
</dbReference>
<dbReference type="SMART" id="SM00470">
    <property type="entry name" value="ParB"/>
    <property type="match status" value="1"/>
</dbReference>
<organism evidence="5 6">
    <name type="scientific">Candidatus Thermofonsia Clade 3 bacterium</name>
    <dbReference type="NCBI Taxonomy" id="2364212"/>
    <lineage>
        <taxon>Bacteria</taxon>
        <taxon>Bacillati</taxon>
        <taxon>Chloroflexota</taxon>
        <taxon>Candidatus Thermofontia</taxon>
        <taxon>Candidatus Thermofonsia Clade 3</taxon>
    </lineage>
</organism>
<evidence type="ECO:0000256" key="1">
    <source>
        <dbReference type="ARBA" id="ARBA00006295"/>
    </source>
</evidence>
<dbReference type="GO" id="GO:0007059">
    <property type="term" value="P:chromosome segregation"/>
    <property type="evidence" value="ECO:0007669"/>
    <property type="project" value="UniProtKB-KW"/>
</dbReference>
<dbReference type="InterPro" id="IPR036086">
    <property type="entry name" value="ParB/Sulfiredoxin_sf"/>
</dbReference>
<evidence type="ECO:0000256" key="3">
    <source>
        <dbReference type="ARBA" id="ARBA00023125"/>
    </source>
</evidence>
<comment type="similarity">
    <text evidence="1">Belongs to the ParB family.</text>
</comment>